<evidence type="ECO:0000313" key="7">
    <source>
        <dbReference type="EMBL" id="HAE5120361.1"/>
    </source>
</evidence>
<dbReference type="Gene3D" id="1.20.1250.20">
    <property type="entry name" value="MFS general substrate transporter like domains"/>
    <property type="match status" value="1"/>
</dbReference>
<evidence type="ECO:0000256" key="3">
    <source>
        <dbReference type="ARBA" id="ARBA00022448"/>
    </source>
</evidence>
<name>A0A732JNN1_SALEN</name>
<dbReference type="SUPFAM" id="SSF103473">
    <property type="entry name" value="MFS general substrate transporter"/>
    <property type="match status" value="1"/>
</dbReference>
<sequence>SPNAKGQATSFYLLCYYSGGAVMGYLNGYLFSWQGWNAIAASCLMMLGIGLFICRFIFAKYEKQPQIKKQSVQESF</sequence>
<evidence type="ECO:0000256" key="2">
    <source>
        <dbReference type="ARBA" id="ARBA00008335"/>
    </source>
</evidence>
<evidence type="ECO:0000256" key="6">
    <source>
        <dbReference type="SAM" id="Phobius"/>
    </source>
</evidence>
<comment type="similarity">
    <text evidence="2">Belongs to the major facilitator superfamily.</text>
</comment>
<comment type="subcellular location">
    <subcellularLocation>
        <location evidence="1">Cell inner membrane</location>
        <topology evidence="1">Multi-pass membrane protein</topology>
    </subcellularLocation>
</comment>
<organism evidence="7">
    <name type="scientific">Salmonella enteritidis</name>
    <dbReference type="NCBI Taxonomy" id="149539"/>
    <lineage>
        <taxon>Bacteria</taxon>
        <taxon>Pseudomonadati</taxon>
        <taxon>Pseudomonadota</taxon>
        <taxon>Gammaproteobacteria</taxon>
        <taxon>Enterobacterales</taxon>
        <taxon>Enterobacteriaceae</taxon>
        <taxon>Salmonella</taxon>
    </lineage>
</organism>
<feature type="non-terminal residue" evidence="7">
    <location>
        <position position="1"/>
    </location>
</feature>
<keyword evidence="6" id="KW-0812">Transmembrane</keyword>
<dbReference type="PANTHER" id="PTHR43271">
    <property type="entry name" value="BLL2771 PROTEIN"/>
    <property type="match status" value="1"/>
</dbReference>
<dbReference type="GO" id="GO:0005886">
    <property type="term" value="C:plasma membrane"/>
    <property type="evidence" value="ECO:0007669"/>
    <property type="project" value="UniProtKB-SubCell"/>
</dbReference>
<dbReference type="EMBL" id="DAASDY010000113">
    <property type="protein sequence ID" value="HAE5120361.1"/>
    <property type="molecule type" value="Genomic_DNA"/>
</dbReference>
<evidence type="ECO:0000256" key="1">
    <source>
        <dbReference type="ARBA" id="ARBA00004429"/>
    </source>
</evidence>
<comment type="caution">
    <text evidence="7">The sequence shown here is derived from an EMBL/GenBank/DDBJ whole genome shotgun (WGS) entry which is preliminary data.</text>
</comment>
<accession>A0A732JNN1</accession>
<keyword evidence="3" id="KW-0813">Transport</keyword>
<dbReference type="InterPro" id="IPR036259">
    <property type="entry name" value="MFS_trans_sf"/>
</dbReference>
<protein>
    <submittedName>
        <fullName evidence="7">MFS transporter</fullName>
    </submittedName>
</protein>
<keyword evidence="4" id="KW-1003">Cell membrane</keyword>
<reference evidence="7" key="2">
    <citation type="submission" date="2018-07" db="EMBL/GenBank/DDBJ databases">
        <authorList>
            <consortium name="NCBI Pathogen Detection Project"/>
        </authorList>
    </citation>
    <scope>NUCLEOTIDE SEQUENCE</scope>
    <source>
        <strain evidence="7">S14BD01605</strain>
    </source>
</reference>
<reference evidence="7" key="1">
    <citation type="journal article" date="2018" name="Genome Biol.">
        <title>SKESA: strategic k-mer extension for scrupulous assemblies.</title>
        <authorList>
            <person name="Souvorov A."/>
            <person name="Agarwala R."/>
            <person name="Lipman D.J."/>
        </authorList>
    </citation>
    <scope>NUCLEOTIDE SEQUENCE</scope>
    <source>
        <strain evidence="7">S14BD01605</strain>
    </source>
</reference>
<dbReference type="AlphaFoldDB" id="A0A732JNN1"/>
<dbReference type="PANTHER" id="PTHR43271:SF1">
    <property type="entry name" value="INNER MEMBRANE TRANSPORT PROTEIN YNFM"/>
    <property type="match status" value="1"/>
</dbReference>
<keyword evidence="6" id="KW-1133">Transmembrane helix</keyword>
<evidence type="ECO:0000256" key="5">
    <source>
        <dbReference type="ARBA" id="ARBA00022519"/>
    </source>
</evidence>
<gene>
    <name evidence="7" type="ORF">G4G70_003881</name>
</gene>
<feature type="transmembrane region" description="Helical" evidence="6">
    <location>
        <begin position="12"/>
        <end position="32"/>
    </location>
</feature>
<feature type="transmembrane region" description="Helical" evidence="6">
    <location>
        <begin position="38"/>
        <end position="58"/>
    </location>
</feature>
<keyword evidence="5" id="KW-0997">Cell inner membrane</keyword>
<keyword evidence="6" id="KW-0472">Membrane</keyword>
<evidence type="ECO:0000256" key="4">
    <source>
        <dbReference type="ARBA" id="ARBA00022475"/>
    </source>
</evidence>
<proteinExistence type="inferred from homology"/>